<sequence>MKIVSIFNIKGGVAKTISSINFAACLADKGKKVLLVDLDSQADTTKIFKAYDIDAKSVEDILLEKNMDPREAIKSTEYENLDIIASNIKLAFAEKKILLDTTRNQQNRLKKALDKLRDEYDYCIMDCPPNLNMITINALVASDEVLVPIKIDKFALDGLEYLLESIQEIKDEFNPGLDFGGCFITMDKATSVNKLVKDQLKSILEDKLFDTTIRDNVKVIESTLEEKPVIYYANKSNASKDYRNLVEEVF</sequence>
<comment type="similarity">
    <text evidence="1">Belongs to the ParA family.</text>
</comment>
<comment type="catalytic activity">
    <reaction evidence="2">
        <text>ATP + H2O = ADP + phosphate + H(+)</text>
        <dbReference type="Rhea" id="RHEA:13065"/>
        <dbReference type="ChEBI" id="CHEBI:15377"/>
        <dbReference type="ChEBI" id="CHEBI:15378"/>
        <dbReference type="ChEBI" id="CHEBI:30616"/>
        <dbReference type="ChEBI" id="CHEBI:43474"/>
        <dbReference type="ChEBI" id="CHEBI:456216"/>
    </reaction>
</comment>
<name>W6RZR8_9CLOT</name>
<dbReference type="SUPFAM" id="SSF52540">
    <property type="entry name" value="P-loop containing nucleoside triphosphate hydrolases"/>
    <property type="match status" value="1"/>
</dbReference>
<comment type="subunit">
    <text evidence="3">Dimerizes in the presence of ATP but not ADP; ATP-binding is required for double-stranded (ds)DNA-binding. Interacts with DnaA.</text>
</comment>
<protein>
    <recommendedName>
        <fullName evidence="4">Sporulation initiation inhibitor protein Soj</fullName>
    </recommendedName>
</protein>
<gene>
    <name evidence="6" type="primary">soj</name>
    <name evidence="6" type="ORF">CM240_2831</name>
</gene>
<organism evidence="6 7">
    <name type="scientific">Clostridium bornimense</name>
    <dbReference type="NCBI Taxonomy" id="1216932"/>
    <lineage>
        <taxon>Bacteria</taxon>
        <taxon>Bacillati</taxon>
        <taxon>Bacillota</taxon>
        <taxon>Clostridia</taxon>
        <taxon>Eubacteriales</taxon>
        <taxon>Clostridiaceae</taxon>
        <taxon>Clostridium</taxon>
    </lineage>
</organism>
<accession>W6RZR8</accession>
<dbReference type="Gene3D" id="3.40.50.300">
    <property type="entry name" value="P-loop containing nucleotide triphosphate hydrolases"/>
    <property type="match status" value="1"/>
</dbReference>
<dbReference type="FunFam" id="3.40.50.300:FF:000285">
    <property type="entry name" value="Sporulation initiation inhibitor Soj"/>
    <property type="match status" value="1"/>
</dbReference>
<evidence type="ECO:0000256" key="1">
    <source>
        <dbReference type="ARBA" id="ARBA00006976"/>
    </source>
</evidence>
<dbReference type="KEGG" id="clt:CM240_2831"/>
<feature type="domain" description="AAA" evidence="5">
    <location>
        <begin position="1"/>
        <end position="178"/>
    </location>
</feature>
<dbReference type="STRING" id="1216932.CM240_2831"/>
<dbReference type="OrthoDB" id="9791162at2"/>
<evidence type="ECO:0000256" key="3">
    <source>
        <dbReference type="ARBA" id="ARBA00062323"/>
    </source>
</evidence>
<dbReference type="Pfam" id="PF13614">
    <property type="entry name" value="AAA_31"/>
    <property type="match status" value="1"/>
</dbReference>
<dbReference type="Proteomes" id="UP000019426">
    <property type="component" value="Chromosome M2/40_rep2"/>
</dbReference>
<evidence type="ECO:0000313" key="7">
    <source>
        <dbReference type="Proteomes" id="UP000019426"/>
    </source>
</evidence>
<dbReference type="AlphaFoldDB" id="W6RZR8"/>
<evidence type="ECO:0000259" key="5">
    <source>
        <dbReference type="Pfam" id="PF13614"/>
    </source>
</evidence>
<reference evidence="6 7" key="1">
    <citation type="submission" date="2013-11" db="EMBL/GenBank/DDBJ databases">
        <title>Complete genome sequence of Clostridum sp. M2/40.</title>
        <authorList>
            <person name="Wibberg D."/>
            <person name="Puehler A."/>
            <person name="Schlueter A."/>
        </authorList>
    </citation>
    <scope>NUCLEOTIDE SEQUENCE [LARGE SCALE GENOMIC DNA]</scope>
    <source>
        <strain evidence="7">M2/40</strain>
    </source>
</reference>
<dbReference type="eggNOG" id="COG1192">
    <property type="taxonomic scope" value="Bacteria"/>
</dbReference>
<dbReference type="EMBL" id="HG917869">
    <property type="protein sequence ID" value="CDM69948.2"/>
    <property type="molecule type" value="Genomic_DNA"/>
</dbReference>
<dbReference type="PANTHER" id="PTHR13696:SF52">
    <property type="entry name" value="PARA FAMILY PROTEIN CT_582"/>
    <property type="match status" value="1"/>
</dbReference>
<dbReference type="PANTHER" id="PTHR13696">
    <property type="entry name" value="P-LOOP CONTAINING NUCLEOSIDE TRIPHOSPHATE HYDROLASE"/>
    <property type="match status" value="1"/>
</dbReference>
<evidence type="ECO:0000313" key="6">
    <source>
        <dbReference type="EMBL" id="CDM69948.2"/>
    </source>
</evidence>
<evidence type="ECO:0000256" key="4">
    <source>
        <dbReference type="ARBA" id="ARBA00071824"/>
    </source>
</evidence>
<dbReference type="InterPro" id="IPR027417">
    <property type="entry name" value="P-loop_NTPase"/>
</dbReference>
<dbReference type="InterPro" id="IPR025669">
    <property type="entry name" value="AAA_dom"/>
</dbReference>
<dbReference type="CDD" id="cd02042">
    <property type="entry name" value="ParAB_family"/>
    <property type="match status" value="1"/>
</dbReference>
<dbReference type="InterPro" id="IPR050678">
    <property type="entry name" value="DNA_Partitioning_ATPase"/>
</dbReference>
<keyword evidence="7" id="KW-1185">Reference proteome</keyword>
<evidence type="ECO:0000256" key="2">
    <source>
        <dbReference type="ARBA" id="ARBA00049360"/>
    </source>
</evidence>
<proteinExistence type="inferred from homology"/>